<evidence type="ECO:0000256" key="6">
    <source>
        <dbReference type="ARBA" id="ARBA00022989"/>
    </source>
</evidence>
<keyword evidence="8" id="KW-0406">Ion transport</keyword>
<protein>
    <submittedName>
        <fullName evidence="10">Monovalent cation/H+ antiporter subunit F</fullName>
    </submittedName>
</protein>
<feature type="transmembrane region" description="Helical" evidence="9">
    <location>
        <begin position="6"/>
        <end position="27"/>
    </location>
</feature>
<keyword evidence="8" id="KW-0050">Antiport</keyword>
<dbReference type="Proteomes" id="UP000005870">
    <property type="component" value="Chromosome"/>
</dbReference>
<dbReference type="KEGG" id="psd:DSC_15595"/>
<accession>G7UWR6</accession>
<comment type="subcellular location">
    <subcellularLocation>
        <location evidence="1 8">Cell membrane</location>
        <topology evidence="1 8">Multi-pass membrane protein</topology>
    </subcellularLocation>
</comment>
<evidence type="ECO:0000313" key="11">
    <source>
        <dbReference type="Proteomes" id="UP000005870"/>
    </source>
</evidence>
<proteinExistence type="inferred from homology"/>
<dbReference type="EMBL" id="CP003093">
    <property type="protein sequence ID" value="AER57763.1"/>
    <property type="molecule type" value="Genomic_DNA"/>
</dbReference>
<evidence type="ECO:0000256" key="5">
    <source>
        <dbReference type="ARBA" id="ARBA00022692"/>
    </source>
</evidence>
<dbReference type="HOGENOM" id="CLU_125825_1_3_6"/>
<name>G7UWR6_PSEUP</name>
<keyword evidence="4 8" id="KW-1003">Cell membrane</keyword>
<dbReference type="eggNOG" id="COG2212">
    <property type="taxonomic scope" value="Bacteria"/>
</dbReference>
<keyword evidence="3 8" id="KW-0813">Transport</keyword>
<dbReference type="Pfam" id="PF04066">
    <property type="entry name" value="MrpF_PhaF"/>
    <property type="match status" value="1"/>
</dbReference>
<dbReference type="PANTHER" id="PTHR34702">
    <property type="entry name" value="NA(+)/H(+) ANTIPORTER SUBUNIT F1"/>
    <property type="match status" value="1"/>
</dbReference>
<gene>
    <name evidence="10" type="ordered locus">DSC_15595</name>
</gene>
<dbReference type="STRING" id="1045855.DSC_15595"/>
<keyword evidence="6 9" id="KW-1133">Transmembrane helix</keyword>
<comment type="similarity">
    <text evidence="2 8">Belongs to the CPA3 antiporters (TC 2.A.63) subunit F family.</text>
</comment>
<evidence type="ECO:0000256" key="2">
    <source>
        <dbReference type="ARBA" id="ARBA00009212"/>
    </source>
</evidence>
<dbReference type="PIRSF" id="PIRSF028784">
    <property type="entry name" value="MrpF"/>
    <property type="match status" value="1"/>
</dbReference>
<evidence type="ECO:0000256" key="8">
    <source>
        <dbReference type="PIRNR" id="PIRNR028784"/>
    </source>
</evidence>
<evidence type="ECO:0000256" key="1">
    <source>
        <dbReference type="ARBA" id="ARBA00004651"/>
    </source>
</evidence>
<keyword evidence="5 9" id="KW-0812">Transmembrane</keyword>
<dbReference type="NCBIfam" id="NF004812">
    <property type="entry name" value="PRK06161.1"/>
    <property type="match status" value="1"/>
</dbReference>
<keyword evidence="11" id="KW-1185">Reference proteome</keyword>
<dbReference type="InterPro" id="IPR007208">
    <property type="entry name" value="MrpF/PhaF-like"/>
</dbReference>
<dbReference type="AlphaFoldDB" id="G7UWR6"/>
<feature type="transmembrane region" description="Helical" evidence="9">
    <location>
        <begin position="39"/>
        <end position="58"/>
    </location>
</feature>
<evidence type="ECO:0000256" key="9">
    <source>
        <dbReference type="SAM" id="Phobius"/>
    </source>
</evidence>
<evidence type="ECO:0000256" key="3">
    <source>
        <dbReference type="ARBA" id="ARBA00022448"/>
    </source>
</evidence>
<dbReference type="PANTHER" id="PTHR34702:SF1">
    <property type="entry name" value="NA(+)_H(+) ANTIPORTER SUBUNIT F"/>
    <property type="match status" value="1"/>
</dbReference>
<evidence type="ECO:0000256" key="4">
    <source>
        <dbReference type="ARBA" id="ARBA00022475"/>
    </source>
</evidence>
<feature type="transmembrane region" description="Helical" evidence="9">
    <location>
        <begin position="64"/>
        <end position="88"/>
    </location>
</feature>
<evidence type="ECO:0000313" key="10">
    <source>
        <dbReference type="EMBL" id="AER57763.1"/>
    </source>
</evidence>
<organism evidence="10 11">
    <name type="scientific">Pseudoxanthomonas spadix (strain BD-a59)</name>
    <dbReference type="NCBI Taxonomy" id="1045855"/>
    <lineage>
        <taxon>Bacteria</taxon>
        <taxon>Pseudomonadati</taxon>
        <taxon>Pseudomonadota</taxon>
        <taxon>Gammaproteobacteria</taxon>
        <taxon>Lysobacterales</taxon>
        <taxon>Lysobacteraceae</taxon>
        <taxon>Pseudoxanthomonas</taxon>
    </lineage>
</organism>
<evidence type="ECO:0000256" key="7">
    <source>
        <dbReference type="ARBA" id="ARBA00023136"/>
    </source>
</evidence>
<sequence>MNTTALLDMTVTGALGVACLALLLCLWRLVFGPTVSDRILALDTLSVTAIAVLMLWGMQLDSTVYFEAALVIAMLGFGSTVVLSKFVLRRDIVE</sequence>
<dbReference type="GO" id="GO:0015385">
    <property type="term" value="F:sodium:proton antiporter activity"/>
    <property type="evidence" value="ECO:0007669"/>
    <property type="project" value="TreeGrafter"/>
</dbReference>
<dbReference type="GO" id="GO:0005886">
    <property type="term" value="C:plasma membrane"/>
    <property type="evidence" value="ECO:0007669"/>
    <property type="project" value="UniProtKB-SubCell"/>
</dbReference>
<reference evidence="10 11" key="1">
    <citation type="journal article" date="2012" name="J. Bacteriol.">
        <title>Complete Genome Sequence of the BTEX-Degrading Bacterium Pseudoxanthomonas spadix BD-a59.</title>
        <authorList>
            <person name="Lee S.H."/>
            <person name="Jin H.M."/>
            <person name="Lee H.J."/>
            <person name="Kim J.M."/>
            <person name="Jeon C.O."/>
        </authorList>
    </citation>
    <scope>NUCLEOTIDE SEQUENCE [LARGE SCALE GENOMIC DNA]</scope>
    <source>
        <strain evidence="10 11">BD-a59</strain>
    </source>
</reference>
<keyword evidence="7 8" id="KW-0472">Membrane</keyword>